<evidence type="ECO:0000256" key="12">
    <source>
        <dbReference type="PIRSR" id="PIRSR038084-1"/>
    </source>
</evidence>
<evidence type="ECO:0000256" key="7">
    <source>
        <dbReference type="ARBA" id="ARBA00023204"/>
    </source>
</evidence>
<feature type="active site" description="Proton donor/acceptor" evidence="12">
    <location>
        <position position="290"/>
    </location>
</feature>
<feature type="site" description="Interaction with histone H4 N-terminus" evidence="14">
    <location>
        <position position="189"/>
    </location>
</feature>
<dbReference type="GO" id="GO:0042393">
    <property type="term" value="F:histone binding"/>
    <property type="evidence" value="ECO:0007669"/>
    <property type="project" value="InterPro"/>
</dbReference>
<evidence type="ECO:0000256" key="3">
    <source>
        <dbReference type="ARBA" id="ARBA00013184"/>
    </source>
</evidence>
<dbReference type="EC" id="2.3.1.48" evidence="3 11"/>
<evidence type="ECO:0000313" key="18">
    <source>
        <dbReference type="EMBL" id="KAF6802180.1"/>
    </source>
</evidence>
<comment type="subunit">
    <text evidence="11">Component of the HAT-B complex composed of at least HAT1 and HAT2. The HAT-B complex binds to histone H4 tail.</text>
</comment>
<dbReference type="PIRSF" id="PIRSF038084">
    <property type="entry name" value="HAT-B_cat"/>
    <property type="match status" value="1"/>
</dbReference>
<comment type="subcellular location">
    <subcellularLocation>
        <location evidence="11">Cytoplasm</location>
    </subcellularLocation>
    <subcellularLocation>
        <location evidence="1 11">Nucleus</location>
    </subcellularLocation>
</comment>
<dbReference type="AlphaFoldDB" id="A0A8H6IWN9"/>
<evidence type="ECO:0000256" key="5">
    <source>
        <dbReference type="ARBA" id="ARBA00022679"/>
    </source>
</evidence>
<keyword evidence="8 11" id="KW-0539">Nucleus</keyword>
<dbReference type="InterPro" id="IPR016181">
    <property type="entry name" value="Acyl_CoA_acyltransferase"/>
</dbReference>
<evidence type="ECO:0000256" key="14">
    <source>
        <dbReference type="PIRSR" id="PIRSR038084-3"/>
    </source>
</evidence>
<evidence type="ECO:0000256" key="6">
    <source>
        <dbReference type="ARBA" id="ARBA00022763"/>
    </source>
</evidence>
<dbReference type="Gene3D" id="3.40.630.30">
    <property type="match status" value="1"/>
</dbReference>
<evidence type="ECO:0000256" key="8">
    <source>
        <dbReference type="ARBA" id="ARBA00023242"/>
    </source>
</evidence>
<feature type="region of interest" description="Interaction with histone H4 N-terminus" evidence="13">
    <location>
        <begin position="218"/>
        <end position="220"/>
    </location>
</feature>
<dbReference type="InterPro" id="IPR019467">
    <property type="entry name" value="Hat1_N"/>
</dbReference>
<dbReference type="InterPro" id="IPR037113">
    <property type="entry name" value="Hat1_N_sf"/>
</dbReference>
<evidence type="ECO:0000256" key="2">
    <source>
        <dbReference type="ARBA" id="ARBA00010543"/>
    </source>
</evidence>
<dbReference type="GO" id="GO:0006281">
    <property type="term" value="P:DNA repair"/>
    <property type="evidence" value="ECO:0007669"/>
    <property type="project" value="UniProtKB-KW"/>
</dbReference>
<dbReference type="GO" id="GO:0005634">
    <property type="term" value="C:nucleus"/>
    <property type="evidence" value="ECO:0007669"/>
    <property type="project" value="UniProtKB-SubCell"/>
</dbReference>
<feature type="domain" description="N-acetyltransferase" evidence="16">
    <location>
        <begin position="251"/>
        <end position="295"/>
    </location>
</feature>
<feature type="region of interest" description="Interaction with histone H4 N-terminus" evidence="13">
    <location>
        <begin position="46"/>
        <end position="48"/>
    </location>
</feature>
<accession>A0A8H6IWN9</accession>
<dbReference type="Pfam" id="PF21184">
    <property type="entry name" value="HAT1_C_fung"/>
    <property type="match status" value="1"/>
</dbReference>
<dbReference type="Pfam" id="PF00583">
    <property type="entry name" value="Acetyltransf_1"/>
    <property type="match status" value="1"/>
</dbReference>
<keyword evidence="6" id="KW-0227">DNA damage</keyword>
<evidence type="ECO:0000256" key="11">
    <source>
        <dbReference type="PIRNR" id="PIRNR038084"/>
    </source>
</evidence>
<dbReference type="InterPro" id="IPR013523">
    <property type="entry name" value="Hist_AcTrfase_HAT1_C"/>
</dbReference>
<comment type="similarity">
    <text evidence="2 11">Belongs to the HAT1 family.</text>
</comment>
<dbReference type="PANTHER" id="PTHR12046">
    <property type="entry name" value="HISTONE ACETYLTRANSFERASE TYPE B CATALYTIC SUBUNIT"/>
    <property type="match status" value="1"/>
</dbReference>
<keyword evidence="7" id="KW-0234">DNA repair</keyword>
<evidence type="ECO:0000256" key="10">
    <source>
        <dbReference type="ARBA" id="ARBA00048017"/>
    </source>
</evidence>
<dbReference type="GO" id="GO:0000781">
    <property type="term" value="C:chromosome, telomeric region"/>
    <property type="evidence" value="ECO:0007669"/>
    <property type="project" value="GOC"/>
</dbReference>
<dbReference type="Gene3D" id="3.90.360.10">
    <property type="entry name" value="Histone acetyl transferase 1 (HAT1), N-terminal domain"/>
    <property type="match status" value="1"/>
</dbReference>
<evidence type="ECO:0000256" key="15">
    <source>
        <dbReference type="SAM" id="MobiDB-lite"/>
    </source>
</evidence>
<name>A0A8H6IWN9_9PEZI</name>
<dbReference type="GO" id="GO:0031509">
    <property type="term" value="P:subtelomeric heterochromatin formation"/>
    <property type="evidence" value="ECO:0007669"/>
    <property type="project" value="InterPro"/>
</dbReference>
<reference evidence="18 19" key="1">
    <citation type="journal article" date="2020" name="Phytopathology">
        <title>Genome Sequence Resources of Colletotrichum truncatum, C. plurivorum, C. musicola, and C. sojae: Four Species Pathogenic to Soybean (Glycine max).</title>
        <authorList>
            <person name="Rogerio F."/>
            <person name="Boufleur T.R."/>
            <person name="Ciampi-Guillardi M."/>
            <person name="Sukno S.A."/>
            <person name="Thon M.R."/>
            <person name="Massola Junior N.S."/>
            <person name="Baroncelli R."/>
        </authorList>
    </citation>
    <scope>NUCLEOTIDE SEQUENCE [LARGE SCALE GENOMIC DNA]</scope>
    <source>
        <strain evidence="18 19">LFN0009</strain>
    </source>
</reference>
<feature type="domain" description="Histone acetyl transferase HAT1 N-terminal" evidence="17">
    <location>
        <begin position="10"/>
        <end position="164"/>
    </location>
</feature>
<comment type="function">
    <text evidence="11">Catalytic component of the histone acetylase B (HAT-B) complex. Has intrinsic substrate specificity that modifies lysine in recognition sequence GXGKXG. Involved in DNA double-strand break repair.</text>
</comment>
<evidence type="ECO:0000256" key="4">
    <source>
        <dbReference type="ARBA" id="ARBA00021268"/>
    </source>
</evidence>
<dbReference type="Gene3D" id="1.10.10.390">
    <property type="match status" value="1"/>
</dbReference>
<sequence>MSGTNSFPGSANATESLNISLIAPAIGNTKSIGSFNPKFTYSIFGEDERIFGYKNLKISLRYLTHDMRPHVKVTYDKKFQSVGETEAADVDAILKTHLPLVAFQSAKEFEKAAQSESDFTPPGTLHSSFEADDGTYEVWKGSLSDPAVHQIVKRVEVLVPLFIEGGTYIARDLESEDDPWKAPEDANRWTIFFLYRKQRSTENSEKSSYTFIGYATVYKFFCFRPPTPPSSEWDLPKEEFNLLEELPCRSRLSQFLVLPPFQGKGIGARLYNTIYQHYLNNPQTIELTVEDPNEAFDDMRDLSDLTFLRSLPEFSKVKINTSISLPNPPTGRVPKDLVDQELLRDLRQKTKIVDRQFKRLIEMHTMSQLPDSVRVAFSEEKKTKPTKEDRHHYHLWQLFVKQRLYIQNGDVLGQLDIADRFDKLNEALRSVELEYARILDWHVRWEKHTAAVAGADDSSTKSVEDSGIKRKSEGDAEEQGASKKVRIEDA</sequence>
<dbReference type="InterPro" id="IPR000182">
    <property type="entry name" value="GNAT_dom"/>
</dbReference>
<evidence type="ECO:0000256" key="1">
    <source>
        <dbReference type="ARBA" id="ARBA00004123"/>
    </source>
</evidence>
<dbReference type="GO" id="GO:0004402">
    <property type="term" value="F:histone acetyltransferase activity"/>
    <property type="evidence" value="ECO:0007669"/>
    <property type="project" value="UniProtKB-UniRule"/>
</dbReference>
<feature type="binding site" evidence="13">
    <location>
        <position position="293"/>
    </location>
    <ligand>
        <name>acetyl-CoA</name>
        <dbReference type="ChEBI" id="CHEBI:57288"/>
    </ligand>
</feature>
<dbReference type="Pfam" id="PF10394">
    <property type="entry name" value="Hat1_N"/>
    <property type="match status" value="1"/>
</dbReference>
<feature type="compositionally biased region" description="Basic and acidic residues" evidence="15">
    <location>
        <begin position="458"/>
        <end position="474"/>
    </location>
</feature>
<feature type="region of interest" description="Disordered" evidence="15">
    <location>
        <begin position="453"/>
        <end position="490"/>
    </location>
</feature>
<comment type="caution">
    <text evidence="18">The sequence shown here is derived from an EMBL/GenBank/DDBJ whole genome shotgun (WGS) entry which is preliminary data.</text>
</comment>
<dbReference type="EMBL" id="WIGN01000282">
    <property type="protein sequence ID" value="KAF6802180.1"/>
    <property type="molecule type" value="Genomic_DNA"/>
</dbReference>
<evidence type="ECO:0000259" key="16">
    <source>
        <dbReference type="Pfam" id="PF00583"/>
    </source>
</evidence>
<keyword evidence="19" id="KW-1185">Reference proteome</keyword>
<protein>
    <recommendedName>
        <fullName evidence="4 11">Histone acetyltransferase type B catalytic subunit</fullName>
        <ecNumber evidence="3 11">2.3.1.48</ecNumber>
    </recommendedName>
</protein>
<dbReference type="InterPro" id="IPR017380">
    <property type="entry name" value="Hist_AcTrfase_B-typ_cat-su"/>
</dbReference>
<evidence type="ECO:0000259" key="17">
    <source>
        <dbReference type="Pfam" id="PF10394"/>
    </source>
</evidence>
<keyword evidence="5 11" id="KW-0808">Transferase</keyword>
<proteinExistence type="inferred from homology"/>
<keyword evidence="11" id="KW-0963">Cytoplasm</keyword>
<evidence type="ECO:0000256" key="13">
    <source>
        <dbReference type="PIRSR" id="PIRSR038084-2"/>
    </source>
</evidence>
<keyword evidence="9 11" id="KW-0012">Acyltransferase</keyword>
<comment type="catalytic activity">
    <reaction evidence="10 11">
        <text>L-lysyl-[protein] + acetyl-CoA = N(6)-acetyl-L-lysyl-[protein] + CoA + H(+)</text>
        <dbReference type="Rhea" id="RHEA:45948"/>
        <dbReference type="Rhea" id="RHEA-COMP:9752"/>
        <dbReference type="Rhea" id="RHEA-COMP:10731"/>
        <dbReference type="ChEBI" id="CHEBI:15378"/>
        <dbReference type="ChEBI" id="CHEBI:29969"/>
        <dbReference type="ChEBI" id="CHEBI:57287"/>
        <dbReference type="ChEBI" id="CHEBI:57288"/>
        <dbReference type="ChEBI" id="CHEBI:61930"/>
        <dbReference type="EC" id="2.3.1.48"/>
    </reaction>
</comment>
<dbReference type="GO" id="GO:0005737">
    <property type="term" value="C:cytoplasm"/>
    <property type="evidence" value="ECO:0007669"/>
    <property type="project" value="UniProtKB-SubCell"/>
</dbReference>
<evidence type="ECO:0000313" key="19">
    <source>
        <dbReference type="Proteomes" id="UP000652219"/>
    </source>
</evidence>
<dbReference type="Proteomes" id="UP000652219">
    <property type="component" value="Unassembled WGS sequence"/>
</dbReference>
<organism evidence="18 19">
    <name type="scientific">Colletotrichum sojae</name>
    <dbReference type="NCBI Taxonomy" id="2175907"/>
    <lineage>
        <taxon>Eukaryota</taxon>
        <taxon>Fungi</taxon>
        <taxon>Dikarya</taxon>
        <taxon>Ascomycota</taxon>
        <taxon>Pezizomycotina</taxon>
        <taxon>Sordariomycetes</taxon>
        <taxon>Hypocreomycetidae</taxon>
        <taxon>Glomerellales</taxon>
        <taxon>Glomerellaceae</taxon>
        <taxon>Colletotrichum</taxon>
        <taxon>Colletotrichum orchidearum species complex</taxon>
    </lineage>
</organism>
<evidence type="ECO:0000256" key="9">
    <source>
        <dbReference type="ARBA" id="ARBA00023315"/>
    </source>
</evidence>
<gene>
    <name evidence="18" type="ORF">CSOJ01_11760</name>
</gene>
<dbReference type="SUPFAM" id="SSF55729">
    <property type="entry name" value="Acyl-CoA N-acyltransferases (Nat)"/>
    <property type="match status" value="1"/>
</dbReference>